<dbReference type="InterPro" id="IPR036390">
    <property type="entry name" value="WH_DNA-bd_sf"/>
</dbReference>
<name>A0A1D3TPE5_9FIRM</name>
<organism evidence="6 7">
    <name type="scientific">Anaerobium acetethylicum</name>
    <dbReference type="NCBI Taxonomy" id="1619234"/>
    <lineage>
        <taxon>Bacteria</taxon>
        <taxon>Bacillati</taxon>
        <taxon>Bacillota</taxon>
        <taxon>Clostridia</taxon>
        <taxon>Lachnospirales</taxon>
        <taxon>Lachnospiraceae</taxon>
        <taxon>Anaerobium</taxon>
    </lineage>
</organism>
<dbReference type="EMBL" id="FMKA01000001">
    <property type="protein sequence ID" value="SCP95294.1"/>
    <property type="molecule type" value="Genomic_DNA"/>
</dbReference>
<evidence type="ECO:0000313" key="7">
    <source>
        <dbReference type="Proteomes" id="UP000199315"/>
    </source>
</evidence>
<evidence type="ECO:0000259" key="5">
    <source>
        <dbReference type="PROSITE" id="PS51063"/>
    </source>
</evidence>
<reference evidence="6 7" key="1">
    <citation type="submission" date="2016-09" db="EMBL/GenBank/DDBJ databases">
        <authorList>
            <person name="Capua I."/>
            <person name="De Benedictis P."/>
            <person name="Joannis T."/>
            <person name="Lombin L.H."/>
            <person name="Cattoli G."/>
        </authorList>
    </citation>
    <scope>NUCLEOTIDE SEQUENCE [LARGE SCALE GENOMIC DNA]</scope>
    <source>
        <strain evidence="6 7">GluBS11</strain>
    </source>
</reference>
<keyword evidence="6" id="KW-0808">Transferase</keyword>
<dbReference type="OrthoDB" id="9774616at2"/>
<dbReference type="PROSITE" id="PS50042">
    <property type="entry name" value="CNMP_BINDING_3"/>
    <property type="match status" value="1"/>
</dbReference>
<dbReference type="SUPFAM" id="SSF46785">
    <property type="entry name" value="Winged helix' DNA-binding domain"/>
    <property type="match status" value="1"/>
</dbReference>
<protein>
    <submittedName>
        <fullName evidence="6">cAMP-binding domain of CRP or a regulatory subunit of cAMP-dependent protein kinases</fullName>
    </submittedName>
</protein>
<feature type="domain" description="Cyclic nucleotide-binding" evidence="4">
    <location>
        <begin position="13"/>
        <end position="111"/>
    </location>
</feature>
<keyword evidence="1" id="KW-0805">Transcription regulation</keyword>
<dbReference type="InterPro" id="IPR018490">
    <property type="entry name" value="cNMP-bd_dom_sf"/>
</dbReference>
<keyword evidence="3" id="KW-0804">Transcription</keyword>
<sequence>MKEYIDLLMETPLFGNIKKEELDSMLTCLKPYVKSFKKGNYITHSGDDIKSVGVVLQGTVQMVKEDIWGNKTILAIMTEKSVFGETFVCSRSYNSTVSFQAAADCTVMFLSFERILHSCHRACSFHNTLIDNVVILIAQKNIQLMEKLEVTSKKSLREKILTYLSREAQRNGSMYFEVPLGRIELSDYLCADRSALTRELSRMKAEGLIDYDRNTFRLYEKID</sequence>
<dbReference type="InterPro" id="IPR012318">
    <property type="entry name" value="HTH_CRP"/>
</dbReference>
<keyword evidence="6" id="KW-0418">Kinase</keyword>
<dbReference type="CDD" id="cd00038">
    <property type="entry name" value="CAP_ED"/>
    <property type="match status" value="1"/>
</dbReference>
<evidence type="ECO:0000313" key="6">
    <source>
        <dbReference type="EMBL" id="SCP95294.1"/>
    </source>
</evidence>
<dbReference type="Pfam" id="PF00027">
    <property type="entry name" value="cNMP_binding"/>
    <property type="match status" value="1"/>
</dbReference>
<evidence type="ECO:0000256" key="2">
    <source>
        <dbReference type="ARBA" id="ARBA00023125"/>
    </source>
</evidence>
<keyword evidence="2" id="KW-0238">DNA-binding</keyword>
<dbReference type="AlphaFoldDB" id="A0A1D3TPE5"/>
<dbReference type="PROSITE" id="PS51063">
    <property type="entry name" value="HTH_CRP_2"/>
    <property type="match status" value="1"/>
</dbReference>
<keyword evidence="7" id="KW-1185">Reference proteome</keyword>
<evidence type="ECO:0000256" key="3">
    <source>
        <dbReference type="ARBA" id="ARBA00023163"/>
    </source>
</evidence>
<dbReference type="GO" id="GO:0003677">
    <property type="term" value="F:DNA binding"/>
    <property type="evidence" value="ECO:0007669"/>
    <property type="project" value="UniProtKB-KW"/>
</dbReference>
<dbReference type="SUPFAM" id="SSF51206">
    <property type="entry name" value="cAMP-binding domain-like"/>
    <property type="match status" value="1"/>
</dbReference>
<dbReference type="Gene3D" id="2.60.120.10">
    <property type="entry name" value="Jelly Rolls"/>
    <property type="match status" value="1"/>
</dbReference>
<dbReference type="GO" id="GO:0016301">
    <property type="term" value="F:kinase activity"/>
    <property type="evidence" value="ECO:0007669"/>
    <property type="project" value="UniProtKB-KW"/>
</dbReference>
<accession>A0A1D3TPE5</accession>
<dbReference type="GO" id="GO:0006355">
    <property type="term" value="P:regulation of DNA-templated transcription"/>
    <property type="evidence" value="ECO:0007669"/>
    <property type="project" value="InterPro"/>
</dbReference>
<dbReference type="Pfam" id="PF13545">
    <property type="entry name" value="HTH_Crp_2"/>
    <property type="match status" value="1"/>
</dbReference>
<dbReference type="Proteomes" id="UP000199315">
    <property type="component" value="Unassembled WGS sequence"/>
</dbReference>
<dbReference type="InterPro" id="IPR014710">
    <property type="entry name" value="RmlC-like_jellyroll"/>
</dbReference>
<dbReference type="STRING" id="1619234.SAMN05421730_1001461"/>
<evidence type="ECO:0000259" key="4">
    <source>
        <dbReference type="PROSITE" id="PS50042"/>
    </source>
</evidence>
<dbReference type="InterPro" id="IPR000595">
    <property type="entry name" value="cNMP-bd_dom"/>
</dbReference>
<feature type="domain" description="HTH crp-type" evidence="5">
    <location>
        <begin position="154"/>
        <end position="222"/>
    </location>
</feature>
<evidence type="ECO:0000256" key="1">
    <source>
        <dbReference type="ARBA" id="ARBA00023015"/>
    </source>
</evidence>
<gene>
    <name evidence="6" type="ORF">SAMN05421730_1001461</name>
</gene>
<proteinExistence type="predicted"/>